<dbReference type="PANTHER" id="PTHR43591">
    <property type="entry name" value="METHYLTRANSFERASE"/>
    <property type="match status" value="1"/>
</dbReference>
<dbReference type="CDD" id="cd02440">
    <property type="entry name" value="AdoMet_MTases"/>
    <property type="match status" value="1"/>
</dbReference>
<dbReference type="AlphaFoldDB" id="X0XD97"/>
<feature type="non-terminal residue" evidence="1">
    <location>
        <position position="129"/>
    </location>
</feature>
<proteinExistence type="predicted"/>
<name>X0XD97_9ZZZZ</name>
<comment type="caution">
    <text evidence="1">The sequence shown here is derived from an EMBL/GenBank/DDBJ whole genome shotgun (WGS) entry which is preliminary data.</text>
</comment>
<dbReference type="EMBL" id="BARS01040333">
    <property type="protein sequence ID" value="GAG34628.1"/>
    <property type="molecule type" value="Genomic_DNA"/>
</dbReference>
<reference evidence="1" key="1">
    <citation type="journal article" date="2014" name="Front. Microbiol.">
        <title>High frequency of phylogenetically diverse reductive dehalogenase-homologous genes in deep subseafloor sedimentary metagenomes.</title>
        <authorList>
            <person name="Kawai M."/>
            <person name="Futagami T."/>
            <person name="Toyoda A."/>
            <person name="Takaki Y."/>
            <person name="Nishi S."/>
            <person name="Hori S."/>
            <person name="Arai W."/>
            <person name="Tsubouchi T."/>
            <person name="Morono Y."/>
            <person name="Uchiyama I."/>
            <person name="Ito T."/>
            <person name="Fujiyama A."/>
            <person name="Inagaki F."/>
            <person name="Takami H."/>
        </authorList>
    </citation>
    <scope>NUCLEOTIDE SEQUENCE</scope>
    <source>
        <strain evidence="1">Expedition CK06-06</strain>
    </source>
</reference>
<accession>X0XD97</accession>
<dbReference type="SUPFAM" id="SSF53335">
    <property type="entry name" value="S-adenosyl-L-methionine-dependent methyltransferases"/>
    <property type="match status" value="1"/>
</dbReference>
<evidence type="ECO:0008006" key="2">
    <source>
        <dbReference type="Google" id="ProtNLM"/>
    </source>
</evidence>
<gene>
    <name evidence="1" type="ORF">S01H1_61507</name>
</gene>
<dbReference type="InterPro" id="IPR029063">
    <property type="entry name" value="SAM-dependent_MTases_sf"/>
</dbReference>
<sequence>MALRNALPPEAAKRTHVRDMFDRIAPRYDRMNRLMTLGLDQRWRRAAIAAIGIGQGDRVLDLACGTGDLAELCAARGATVIGVDFAGEMLRGARRRGVPAALAQADGAHLPFRDASVTAVVSGFALRNF</sequence>
<dbReference type="PANTHER" id="PTHR43591:SF24">
    <property type="entry name" value="2-METHOXY-6-POLYPRENYL-1,4-BENZOQUINOL METHYLASE, MITOCHONDRIAL"/>
    <property type="match status" value="1"/>
</dbReference>
<dbReference type="Pfam" id="PF01209">
    <property type="entry name" value="Ubie_methyltran"/>
    <property type="match status" value="1"/>
</dbReference>
<organism evidence="1">
    <name type="scientific">marine sediment metagenome</name>
    <dbReference type="NCBI Taxonomy" id="412755"/>
    <lineage>
        <taxon>unclassified sequences</taxon>
        <taxon>metagenomes</taxon>
        <taxon>ecological metagenomes</taxon>
    </lineage>
</organism>
<evidence type="ECO:0000313" key="1">
    <source>
        <dbReference type="EMBL" id="GAG34628.1"/>
    </source>
</evidence>
<dbReference type="GO" id="GO:0008168">
    <property type="term" value="F:methyltransferase activity"/>
    <property type="evidence" value="ECO:0007669"/>
    <property type="project" value="TreeGrafter"/>
</dbReference>
<protein>
    <recommendedName>
        <fullName evidence="2">Methyltransferase domain-containing protein</fullName>
    </recommendedName>
</protein>
<dbReference type="Gene3D" id="3.40.50.150">
    <property type="entry name" value="Vaccinia Virus protein VP39"/>
    <property type="match status" value="1"/>
</dbReference>